<feature type="non-terminal residue" evidence="2">
    <location>
        <position position="94"/>
    </location>
</feature>
<feature type="region of interest" description="Disordered" evidence="1">
    <location>
        <begin position="1"/>
        <end position="33"/>
    </location>
</feature>
<protein>
    <submittedName>
        <fullName evidence="2">Uncharacterized protein</fullName>
    </submittedName>
</protein>
<reference evidence="2" key="1">
    <citation type="submission" date="2020-02" db="EMBL/GenBank/DDBJ databases">
        <authorList>
            <person name="Meier V. D."/>
        </authorList>
    </citation>
    <scope>NUCLEOTIDE SEQUENCE</scope>
    <source>
        <strain evidence="2">AVDCRST_MAG73</strain>
    </source>
</reference>
<dbReference type="EMBL" id="CADCWE010000115">
    <property type="protein sequence ID" value="CAA9540467.1"/>
    <property type="molecule type" value="Genomic_DNA"/>
</dbReference>
<accession>A0A6J4U4F8</accession>
<feature type="compositionally biased region" description="Basic and acidic residues" evidence="1">
    <location>
        <begin position="9"/>
        <end position="19"/>
    </location>
</feature>
<sequence>GSGGWRSPISDRSRWRVGDARGTTVHDPGRTGRCNRLVRRRGARVAGVLHPSPRYVLPPCQRLRSDDRLPQRHGTRCEDARQLRRGLAGFGSGV</sequence>
<feature type="non-terminal residue" evidence="2">
    <location>
        <position position="1"/>
    </location>
</feature>
<evidence type="ECO:0000256" key="1">
    <source>
        <dbReference type="SAM" id="MobiDB-lite"/>
    </source>
</evidence>
<dbReference type="AlphaFoldDB" id="A0A6J4U4F8"/>
<evidence type="ECO:0000313" key="2">
    <source>
        <dbReference type="EMBL" id="CAA9540467.1"/>
    </source>
</evidence>
<name>A0A6J4U4F8_9BACT</name>
<organism evidence="2">
    <name type="scientific">uncultured Thermomicrobiales bacterium</name>
    <dbReference type="NCBI Taxonomy" id="1645740"/>
    <lineage>
        <taxon>Bacteria</taxon>
        <taxon>Pseudomonadati</taxon>
        <taxon>Thermomicrobiota</taxon>
        <taxon>Thermomicrobia</taxon>
        <taxon>Thermomicrobiales</taxon>
        <taxon>environmental samples</taxon>
    </lineage>
</organism>
<gene>
    <name evidence="2" type="ORF">AVDCRST_MAG73-1843</name>
</gene>
<proteinExistence type="predicted"/>